<protein>
    <submittedName>
        <fullName evidence="2">DUF5977 domain-containing protein</fullName>
    </submittedName>
</protein>
<comment type="caution">
    <text evidence="2">The sequence shown here is derived from an EMBL/GenBank/DDBJ whole genome shotgun (WGS) entry which is preliminary data.</text>
</comment>
<sequence>MEYNKKRVYQIPVFNTGGGNGTPGDGVLLASDLGDWLDLPEKSLNIFDEQINIQYKLDMMSYPDKAILFLVGQFGIKPDFVGSELILGVLPLNTHPKHQLKQNFTCQSTECYLVIELNGEVKLQAISGDLPVTIGVSEVDPYFINVDYNPKIEDGTGGETFTAIRTQNFTRNNCTAGYAGTSVTFEKTYTSTVSQADANNQRANDANFATEGQAWANDPANGATCEALPVFSASRTQNFTRSNCAEGLIPGSIPFTKNYTSYVSQADADNQAATDPNFATEGQAYANDPINGATCSVRYYAQRAESFTRNNCDPGSTGSSVNFTKNYQSDISQADADNKAATDANFGAEGQAYANDPANGATCTVSICEPPTNVTVEDLGISQRAKPAASTIIIDTAPLGAQWWNARILISLFFQDGKAYIGSFTGDLSTPHANGHYDANWGDNAGLSGNNPELVGLAPDHNVSLEIYRFVSGNDTVRAMFSINPDGSWGLVFVNSGRSESGTVYEEGYGHQINSPIDFNENKIYLFDKDLGTEEMHAFRISYQGTGRHTLTLSGDTMFNYDLKETTSSPVIMMVKPDTGIKGTITKVCSLPPDYSDLSTPVNFNP</sequence>
<evidence type="ECO:0000313" key="3">
    <source>
        <dbReference type="Proteomes" id="UP001597461"/>
    </source>
</evidence>
<name>A0ABW5ME29_9SPHI</name>
<dbReference type="Proteomes" id="UP001597461">
    <property type="component" value="Unassembled WGS sequence"/>
</dbReference>
<dbReference type="RefSeq" id="WP_379074871.1">
    <property type="nucleotide sequence ID" value="NZ_JBHULL010000003.1"/>
</dbReference>
<reference evidence="3" key="1">
    <citation type="journal article" date="2019" name="Int. J. Syst. Evol. Microbiol.">
        <title>The Global Catalogue of Microorganisms (GCM) 10K type strain sequencing project: providing services to taxonomists for standard genome sequencing and annotation.</title>
        <authorList>
            <consortium name="The Broad Institute Genomics Platform"/>
            <consortium name="The Broad Institute Genome Sequencing Center for Infectious Disease"/>
            <person name="Wu L."/>
            <person name="Ma J."/>
        </authorList>
    </citation>
    <scope>NUCLEOTIDE SEQUENCE [LARGE SCALE GENOMIC DNA]</scope>
    <source>
        <strain evidence="3">KCTC 42866</strain>
    </source>
</reference>
<evidence type="ECO:0000313" key="2">
    <source>
        <dbReference type="EMBL" id="MFD2581497.1"/>
    </source>
</evidence>
<accession>A0ABW5ME29</accession>
<keyword evidence="3" id="KW-1185">Reference proteome</keyword>
<feature type="domain" description="DUF5977" evidence="1">
    <location>
        <begin position="163"/>
        <end position="221"/>
    </location>
</feature>
<proteinExistence type="predicted"/>
<organism evidence="2 3">
    <name type="scientific">Pedobacter vanadiisoli</name>
    <dbReference type="NCBI Taxonomy" id="1761975"/>
    <lineage>
        <taxon>Bacteria</taxon>
        <taxon>Pseudomonadati</taxon>
        <taxon>Bacteroidota</taxon>
        <taxon>Sphingobacteriia</taxon>
        <taxon>Sphingobacteriales</taxon>
        <taxon>Sphingobacteriaceae</taxon>
        <taxon>Pedobacter</taxon>
    </lineage>
</organism>
<feature type="domain" description="DUF5977" evidence="1">
    <location>
        <begin position="302"/>
        <end position="364"/>
    </location>
</feature>
<feature type="domain" description="DUF5977" evidence="1">
    <location>
        <begin position="232"/>
        <end position="288"/>
    </location>
</feature>
<dbReference type="InterPro" id="IPR046020">
    <property type="entry name" value="DUF5977"/>
</dbReference>
<evidence type="ECO:0000259" key="1">
    <source>
        <dbReference type="Pfam" id="PF19404"/>
    </source>
</evidence>
<dbReference type="Pfam" id="PF19404">
    <property type="entry name" value="DUF5977"/>
    <property type="match status" value="3"/>
</dbReference>
<gene>
    <name evidence="2" type="ORF">ACFSR6_03285</name>
</gene>
<dbReference type="EMBL" id="JBHULL010000003">
    <property type="protein sequence ID" value="MFD2581497.1"/>
    <property type="molecule type" value="Genomic_DNA"/>
</dbReference>